<dbReference type="Pfam" id="PF04246">
    <property type="entry name" value="RseC_MucC"/>
    <property type="match status" value="1"/>
</dbReference>
<reference evidence="3" key="1">
    <citation type="journal article" date="2019" name="Int. J. Syst. Evol. Microbiol.">
        <title>The Global Catalogue of Microorganisms (GCM) 10K type strain sequencing project: providing services to taxonomists for standard genome sequencing and annotation.</title>
        <authorList>
            <consortium name="The Broad Institute Genomics Platform"/>
            <consortium name="The Broad Institute Genome Sequencing Center for Infectious Disease"/>
            <person name="Wu L."/>
            <person name="Ma J."/>
        </authorList>
    </citation>
    <scope>NUCLEOTIDE SEQUENCE [LARGE SCALE GENOMIC DNA]</scope>
    <source>
        <strain evidence="3">KCTC 42424</strain>
    </source>
</reference>
<gene>
    <name evidence="2" type="ORF">ACFOMG_13055</name>
</gene>
<dbReference type="PANTHER" id="PTHR35867">
    <property type="entry name" value="PROTEIN RSEC"/>
    <property type="match status" value="1"/>
</dbReference>
<name>A0ABV7VU08_9GAMM</name>
<evidence type="ECO:0000256" key="1">
    <source>
        <dbReference type="SAM" id="Phobius"/>
    </source>
</evidence>
<feature type="transmembrane region" description="Helical" evidence="1">
    <location>
        <begin position="77"/>
        <end position="98"/>
    </location>
</feature>
<dbReference type="PIRSF" id="PIRSF004923">
    <property type="entry name" value="RseC"/>
    <property type="match status" value="1"/>
</dbReference>
<protein>
    <submittedName>
        <fullName evidence="2">SoxR reducing system RseC family protein</fullName>
    </submittedName>
</protein>
<comment type="caution">
    <text evidence="2">The sequence shown here is derived from an EMBL/GenBank/DDBJ whole genome shotgun (WGS) entry which is preliminary data.</text>
</comment>
<dbReference type="InterPro" id="IPR026268">
    <property type="entry name" value="RseC"/>
</dbReference>
<dbReference type="Proteomes" id="UP001595722">
    <property type="component" value="Unassembled WGS sequence"/>
</dbReference>
<evidence type="ECO:0000313" key="3">
    <source>
        <dbReference type="Proteomes" id="UP001595722"/>
    </source>
</evidence>
<dbReference type="InterPro" id="IPR007359">
    <property type="entry name" value="SigmaE_reg_RseC_MucC"/>
</dbReference>
<organism evidence="2 3">
    <name type="scientific">Bacterioplanoides pacificum</name>
    <dbReference type="NCBI Taxonomy" id="1171596"/>
    <lineage>
        <taxon>Bacteria</taxon>
        <taxon>Pseudomonadati</taxon>
        <taxon>Pseudomonadota</taxon>
        <taxon>Gammaproteobacteria</taxon>
        <taxon>Oceanospirillales</taxon>
        <taxon>Oceanospirillaceae</taxon>
        <taxon>Bacterioplanoides</taxon>
    </lineage>
</organism>
<keyword evidence="1" id="KW-1133">Transmembrane helix</keyword>
<dbReference type="RefSeq" id="WP_376867179.1">
    <property type="nucleotide sequence ID" value="NZ_JBHRYB010000013.1"/>
</dbReference>
<accession>A0ABV7VU08</accession>
<evidence type="ECO:0000313" key="2">
    <source>
        <dbReference type="EMBL" id="MFC3681029.1"/>
    </source>
</evidence>
<keyword evidence="1" id="KW-0472">Membrane</keyword>
<dbReference type="EMBL" id="JBHRYB010000013">
    <property type="protein sequence ID" value="MFC3681029.1"/>
    <property type="molecule type" value="Genomic_DNA"/>
</dbReference>
<keyword evidence="1" id="KW-0812">Transmembrane</keyword>
<dbReference type="PANTHER" id="PTHR35867:SF1">
    <property type="entry name" value="PROTEIN RSEC"/>
    <property type="match status" value="1"/>
</dbReference>
<feature type="transmembrane region" description="Helical" evidence="1">
    <location>
        <begin position="104"/>
        <end position="122"/>
    </location>
</feature>
<proteinExistence type="predicted"/>
<keyword evidence="3" id="KW-1185">Reference proteome</keyword>
<sequence length="146" mass="16038">MSQEVVEIVGIGRDGVWVEAMQQSACSSCNARSGCGQQSLSKLGRKMRLWVATDKPFRVGQQATLTLPQGSLAISALVLYGLPLLGMLLLSLLGHFLWLEPGAMLAGLAGLLLGFMAARLISERKKDDWQPRFHDSCEQLQRLEIR</sequence>